<evidence type="ECO:0000259" key="2">
    <source>
        <dbReference type="Pfam" id="PF01052"/>
    </source>
</evidence>
<evidence type="ECO:0000313" key="4">
    <source>
        <dbReference type="Proteomes" id="UP000190787"/>
    </source>
</evidence>
<sequence length="411" mass="43375">MEAMVHERETSVLRRKTEAAKAGAGTAPITPARAITLALSKVAQDMLELPLQVASIEEATRSLADLPEMLEDLSLLAVIEGPGEALGVLALPPATLATLIEMQTMGRFGKTMPAPRKPTRIDAAIAADFVDAVLAEIEEGLISDPAISWAGGFRFASHLDDPRPLGLLLEDVSYRVWTGQLGFGTGGERSGGFLWAVPREGRGGAMRCAAPAAGENPEGGAGPKAESFTLEDPARDWSDTFERSILAASAQLEAVLHRVTLPLSTVLTLRPGTEIPIPEDALEKITLEAQGRRKLSLARLGQSHGLRALRLRDEDESANGVGRGAETFDAGASPYAQAPTLDEVPGLSSLGDPLDPAYDPECGVDAAHAPEPRGFDGLEPDMDFGEPLDLDALSSTEDDDALPPLKIQSGM</sequence>
<dbReference type="SUPFAM" id="SSF101801">
    <property type="entry name" value="Surface presentation of antigens (SPOA)"/>
    <property type="match status" value="1"/>
</dbReference>
<protein>
    <recommendedName>
        <fullName evidence="2">Flagellar motor switch protein FliN-like C-terminal domain-containing protein</fullName>
    </recommendedName>
</protein>
<dbReference type="Proteomes" id="UP000190787">
    <property type="component" value="Unassembled WGS sequence"/>
</dbReference>
<dbReference type="InterPro" id="IPR001543">
    <property type="entry name" value="FliN-like_C"/>
</dbReference>
<name>A0ABX3N035_9RHOB</name>
<evidence type="ECO:0000256" key="1">
    <source>
        <dbReference type="SAM" id="MobiDB-lite"/>
    </source>
</evidence>
<proteinExistence type="predicted"/>
<dbReference type="RefSeq" id="WP_078603856.1">
    <property type="nucleotide sequence ID" value="NZ_MPZV01000001.1"/>
</dbReference>
<dbReference type="Pfam" id="PF01052">
    <property type="entry name" value="FliMN_C"/>
    <property type="match status" value="1"/>
</dbReference>
<evidence type="ECO:0000313" key="3">
    <source>
        <dbReference type="EMBL" id="OOY25315.1"/>
    </source>
</evidence>
<feature type="compositionally biased region" description="Acidic residues" evidence="1">
    <location>
        <begin position="378"/>
        <end position="389"/>
    </location>
</feature>
<feature type="region of interest" description="Disordered" evidence="1">
    <location>
        <begin position="356"/>
        <end position="411"/>
    </location>
</feature>
<keyword evidence="4" id="KW-1185">Reference proteome</keyword>
<reference evidence="3 4" key="1">
    <citation type="submission" date="2016-11" db="EMBL/GenBank/DDBJ databases">
        <title>A multilocus sequence analysis scheme for characterization of bacteria in the genus Thioclava.</title>
        <authorList>
            <person name="Liu Y."/>
            <person name="Shao Z."/>
        </authorList>
    </citation>
    <scope>NUCLEOTIDE SEQUENCE [LARGE SCALE GENOMIC DNA]</scope>
    <source>
        <strain evidence="3 4">TAW-CT134</strain>
    </source>
</reference>
<accession>A0ABX3N035</accession>
<dbReference type="EMBL" id="MPZV01000001">
    <property type="protein sequence ID" value="OOY25315.1"/>
    <property type="molecule type" value="Genomic_DNA"/>
</dbReference>
<gene>
    <name evidence="3" type="ORF">BMI91_02540</name>
</gene>
<dbReference type="InterPro" id="IPR036429">
    <property type="entry name" value="SpoA-like_sf"/>
</dbReference>
<comment type="caution">
    <text evidence="3">The sequence shown here is derived from an EMBL/GenBank/DDBJ whole genome shotgun (WGS) entry which is preliminary data.</text>
</comment>
<feature type="domain" description="Flagellar motor switch protein FliN-like C-terminal" evidence="2">
    <location>
        <begin position="245"/>
        <end position="312"/>
    </location>
</feature>
<organism evidence="3 4">
    <name type="scientific">Thioclava sediminum</name>
    <dbReference type="NCBI Taxonomy" id="1915319"/>
    <lineage>
        <taxon>Bacteria</taxon>
        <taxon>Pseudomonadati</taxon>
        <taxon>Pseudomonadota</taxon>
        <taxon>Alphaproteobacteria</taxon>
        <taxon>Rhodobacterales</taxon>
        <taxon>Paracoccaceae</taxon>
        <taxon>Thioclava</taxon>
    </lineage>
</organism>